<sequence length="196" mass="21965">MDQFRPINRSKRPGMLVLTFLTVFFLIWTLLNPRAMLEHVRGFMPGTSSNSIKGEWVGHIDIYGVQDPWHRALLKPAVIRFRLGTQDYFLDNYGGTGEISIAGQPPQTFHLKALSISAKDPNHEFRTSLWLDGYHPNDPKDLVSGSFHGQWKAGESLSIERDLFTGYDMKGVLVKGTDDDYNSLVQAMNAAAGAKP</sequence>
<evidence type="ECO:0000313" key="1">
    <source>
        <dbReference type="EMBL" id="AEU38912.1"/>
    </source>
</evidence>
<name>G8NWM5_GRAMM</name>
<proteinExistence type="predicted"/>
<accession>G8NWM5</accession>
<keyword evidence="2" id="KW-1185">Reference proteome</keyword>
<gene>
    <name evidence="1" type="ordered locus">AciX8_4642</name>
</gene>
<dbReference type="KEGG" id="gma:AciX8_4642"/>
<evidence type="ECO:0000313" key="2">
    <source>
        <dbReference type="Proteomes" id="UP000007113"/>
    </source>
</evidence>
<reference evidence="1 2" key="1">
    <citation type="submission" date="2011-11" db="EMBL/GenBank/DDBJ databases">
        <title>Complete sequence of Granulicella mallensis MP5ACTX8.</title>
        <authorList>
            <consortium name="US DOE Joint Genome Institute"/>
            <person name="Lucas S."/>
            <person name="Copeland A."/>
            <person name="Lapidus A."/>
            <person name="Cheng J.-F."/>
            <person name="Goodwin L."/>
            <person name="Pitluck S."/>
            <person name="Peters L."/>
            <person name="Lu M."/>
            <person name="Detter J.C."/>
            <person name="Han C."/>
            <person name="Tapia R."/>
            <person name="Land M."/>
            <person name="Hauser L."/>
            <person name="Kyrpides N."/>
            <person name="Ivanova N."/>
            <person name="Mikhailova N."/>
            <person name="Pagani I."/>
            <person name="Rawat S."/>
            <person name="Mannisto M."/>
            <person name="Haggblom M."/>
            <person name="Woyke T."/>
        </authorList>
    </citation>
    <scope>NUCLEOTIDE SEQUENCE [LARGE SCALE GENOMIC DNA]</scope>
    <source>
        <strain evidence="2">ATCC BAA-1857 / DSM 23137 / MP5ACTX8</strain>
    </source>
</reference>
<dbReference type="EMBL" id="CP003130">
    <property type="protein sequence ID" value="AEU38912.1"/>
    <property type="molecule type" value="Genomic_DNA"/>
</dbReference>
<organism evidence="1 2">
    <name type="scientific">Granulicella mallensis (strain ATCC BAA-1857 / DSM 23137 / MP5ACTX8)</name>
    <dbReference type="NCBI Taxonomy" id="682795"/>
    <lineage>
        <taxon>Bacteria</taxon>
        <taxon>Pseudomonadati</taxon>
        <taxon>Acidobacteriota</taxon>
        <taxon>Terriglobia</taxon>
        <taxon>Terriglobales</taxon>
        <taxon>Acidobacteriaceae</taxon>
        <taxon>Granulicella</taxon>
    </lineage>
</organism>
<dbReference type="STRING" id="682795.AciX8_4642"/>
<dbReference type="Proteomes" id="UP000007113">
    <property type="component" value="Chromosome"/>
</dbReference>
<dbReference type="AlphaFoldDB" id="G8NWM5"/>
<dbReference type="HOGENOM" id="CLU_1452529_0_0_0"/>
<protein>
    <submittedName>
        <fullName evidence="1">Uncharacterized protein</fullName>
    </submittedName>
</protein>